<feature type="transmembrane region" description="Helical" evidence="1">
    <location>
        <begin position="215"/>
        <end position="236"/>
    </location>
</feature>
<reference evidence="2 3" key="1">
    <citation type="journal article" date="2008" name="Nature">
        <title>The Trichoplax genome and the nature of placozoans.</title>
        <authorList>
            <person name="Srivastava M."/>
            <person name="Begovic E."/>
            <person name="Chapman J."/>
            <person name="Putnam N.H."/>
            <person name="Hellsten U."/>
            <person name="Kawashima T."/>
            <person name="Kuo A."/>
            <person name="Mitros T."/>
            <person name="Salamov A."/>
            <person name="Carpenter M.L."/>
            <person name="Signorovitch A.Y."/>
            <person name="Moreno M.A."/>
            <person name="Kamm K."/>
            <person name="Grimwood J."/>
            <person name="Schmutz J."/>
            <person name="Shapiro H."/>
            <person name="Grigoriev I.V."/>
            <person name="Buss L.W."/>
            <person name="Schierwater B."/>
            <person name="Dellaporta S.L."/>
            <person name="Rokhsar D.S."/>
        </authorList>
    </citation>
    <scope>NUCLEOTIDE SEQUENCE [LARGE SCALE GENOMIC DNA]</scope>
    <source>
        <strain evidence="2 3">Grell-BS-1999</strain>
    </source>
</reference>
<feature type="transmembrane region" description="Helical" evidence="1">
    <location>
        <begin position="396"/>
        <end position="416"/>
    </location>
</feature>
<dbReference type="CTD" id="6757813"/>
<proteinExistence type="predicted"/>
<dbReference type="OrthoDB" id="5968273at2759"/>
<feature type="transmembrane region" description="Helical" evidence="1">
    <location>
        <begin position="555"/>
        <end position="571"/>
    </location>
</feature>
<evidence type="ECO:0000313" key="3">
    <source>
        <dbReference type="Proteomes" id="UP000009022"/>
    </source>
</evidence>
<dbReference type="PhylomeDB" id="B3S8I1"/>
<evidence type="ECO:0000313" key="2">
    <source>
        <dbReference type="EMBL" id="EDV20957.1"/>
    </source>
</evidence>
<keyword evidence="1" id="KW-0472">Membrane</keyword>
<dbReference type="EMBL" id="DS985256">
    <property type="protein sequence ID" value="EDV20957.1"/>
    <property type="molecule type" value="Genomic_DNA"/>
</dbReference>
<dbReference type="GeneID" id="6757813"/>
<keyword evidence="1" id="KW-1133">Transmembrane helix</keyword>
<keyword evidence="3" id="KW-1185">Reference proteome</keyword>
<dbReference type="HOGENOM" id="CLU_017982_0_0_1"/>
<feature type="transmembrane region" description="Helical" evidence="1">
    <location>
        <begin position="480"/>
        <end position="505"/>
    </location>
</feature>
<feature type="transmembrane region" description="Helical" evidence="1">
    <location>
        <begin position="779"/>
        <end position="801"/>
    </location>
</feature>
<name>B3S8I1_TRIAD</name>
<gene>
    <name evidence="2" type="ORF">TRIADDRAFT_60549</name>
</gene>
<feature type="transmembrane region" description="Helical" evidence="1">
    <location>
        <begin position="354"/>
        <end position="371"/>
    </location>
</feature>
<keyword evidence="1" id="KW-0812">Transmembrane</keyword>
<dbReference type="RefSeq" id="XP_002116601.1">
    <property type="nucleotide sequence ID" value="XM_002116565.1"/>
</dbReference>
<dbReference type="KEGG" id="tad:TRIADDRAFT_60549"/>
<feature type="transmembrane region" description="Helical" evidence="1">
    <location>
        <begin position="525"/>
        <end position="548"/>
    </location>
</feature>
<accession>B3S8I1</accession>
<dbReference type="InParanoid" id="B3S8I1"/>
<organism evidence="2 3">
    <name type="scientific">Trichoplax adhaerens</name>
    <name type="common">Trichoplax reptans</name>
    <dbReference type="NCBI Taxonomy" id="10228"/>
    <lineage>
        <taxon>Eukaryota</taxon>
        <taxon>Metazoa</taxon>
        <taxon>Placozoa</taxon>
        <taxon>Uniplacotomia</taxon>
        <taxon>Trichoplacea</taxon>
        <taxon>Trichoplacidae</taxon>
        <taxon>Trichoplax</taxon>
    </lineage>
</organism>
<dbReference type="Proteomes" id="UP000009022">
    <property type="component" value="Unassembled WGS sequence"/>
</dbReference>
<evidence type="ECO:0000256" key="1">
    <source>
        <dbReference type="SAM" id="Phobius"/>
    </source>
</evidence>
<protein>
    <submittedName>
        <fullName evidence="2">Uncharacterized protein</fullName>
    </submittedName>
</protein>
<dbReference type="AlphaFoldDB" id="B3S8I1"/>
<sequence>MPLDLLRNRSHYVVFIACLIQAVYSDLSDPVIQELSDNSNCSLTVKDNASEHALFREIIQSERTRVVFFYLTINNQTVEQRTISERYYDHDFYSLVRKDLGMAMISLPTDYIAISLNLYSIFTSEQSLDLIESTRGCYDELNDTQRQHIVFTTLLQFTNLNQGCYGQDCSTICLRSFNRLDGFFYRNVKYSCCNRRTINPKINISTCLTPKKQLWYVHAMRIISMMISYSMAAVVLDKLINKFLKELCSYRYFQQESHLTSDESQNYRLNQSTNNSCQELDQEEIHQSLLRSFHQISGTHGRFSNRILSNSVNLPKMVKIRILDTLQSQNVNYLYFYDYAINYHWRKICYSIKLLSLVILSGGLGFISLLVQRNSTYFIFTPKFNKSEIIHNIPEISYIVVCAYGPYTVFFIVCLLKQICSRDSKELYNQNGTNDQELLSRKIYLTPSHERQSYHQIKIILVDMKDHLLSLQLLLFIKDLLTLTACLPFCILGLIGLLRALFFIFEISTLKCKRNLLPNRRNWPLTYFLMSVIMTLYSMILVLTAATILLFGIQLILRIFITVITFIFVFSAYFNQIIIIMIPYLHFIYQLLRAYFIRGPLISQRIIDVKSRIEENIQTILDSKQGVLRVNFIITQVANVSNVEIDIPEILNEEIIKDCIKVCIRRSVRDSHHHAVNGTSSIIFQYSQNMSDNNKVTVKLLQCGFGCVKCSFDNGYSTLAEIIETQLQNRDSYYFRSKLTQVYYDIYEDGAHKSVGIPAELYDYLKHYTPEISISQLQVAFNILIVTALFFFYTVTIFLVYKLRSISSLNSIVANTSIAYLATFLSLKYSKLLEIEKERIDKILILNITQYRRGYKTFFKRGIEFQPISQAISIAIG</sequence>